<evidence type="ECO:0000256" key="3">
    <source>
        <dbReference type="ARBA" id="ARBA00022723"/>
    </source>
</evidence>
<organism evidence="10 11">
    <name type="scientific">Candidatus Hepatoplasma crinochetorum</name>
    <dbReference type="NCBI Taxonomy" id="295596"/>
    <lineage>
        <taxon>Bacteria</taxon>
        <taxon>Bacillati</taxon>
        <taxon>Mycoplasmatota</taxon>
        <taxon>Mollicutes</taxon>
        <taxon>Candidatus Hepatoplasmataceae</taxon>
        <taxon>Candidatus Hepatoplasma</taxon>
    </lineage>
</organism>
<protein>
    <submittedName>
        <fullName evidence="10">| metK / S-adenosylmethionine synthase |:554061 Reverse</fullName>
    </submittedName>
</protein>
<dbReference type="Pfam" id="PF00438">
    <property type="entry name" value="S-AdoMet_synt_N"/>
    <property type="match status" value="1"/>
</dbReference>
<dbReference type="GO" id="GO:0006556">
    <property type="term" value="P:S-adenosylmethionine biosynthetic process"/>
    <property type="evidence" value="ECO:0007669"/>
    <property type="project" value="InterPro"/>
</dbReference>
<evidence type="ECO:0000259" key="9">
    <source>
        <dbReference type="Pfam" id="PF02773"/>
    </source>
</evidence>
<feature type="domain" description="S-adenosylmethionine synthetase C-terminal" evidence="9">
    <location>
        <begin position="198"/>
        <end position="287"/>
    </location>
</feature>
<evidence type="ECO:0000256" key="4">
    <source>
        <dbReference type="ARBA" id="ARBA00022741"/>
    </source>
</evidence>
<dbReference type="Pfam" id="PF02773">
    <property type="entry name" value="S-AdoMet_synt_C"/>
    <property type="match status" value="1"/>
</dbReference>
<keyword evidence="5" id="KW-0067">ATP-binding</keyword>
<dbReference type="InterPro" id="IPR002133">
    <property type="entry name" value="S-AdoMet_synthetase"/>
</dbReference>
<evidence type="ECO:0000256" key="5">
    <source>
        <dbReference type="ARBA" id="ARBA00022840"/>
    </source>
</evidence>
<evidence type="ECO:0000256" key="2">
    <source>
        <dbReference type="ARBA" id="ARBA00022679"/>
    </source>
</evidence>
<evidence type="ECO:0000256" key="6">
    <source>
        <dbReference type="ARBA" id="ARBA00022842"/>
    </source>
</evidence>
<name>A0A0G7ZN30_9MOLU</name>
<accession>A0A0G7ZN30</accession>
<dbReference type="AlphaFoldDB" id="A0A0G7ZN30"/>
<dbReference type="EMBL" id="CWGI01000001">
    <property type="protein sequence ID" value="CRX37063.1"/>
    <property type="molecule type" value="Genomic_DNA"/>
</dbReference>
<evidence type="ECO:0000313" key="10">
    <source>
        <dbReference type="EMBL" id="CRX37063.1"/>
    </source>
</evidence>
<dbReference type="GO" id="GO:0046872">
    <property type="term" value="F:metal ion binding"/>
    <property type="evidence" value="ECO:0007669"/>
    <property type="project" value="UniProtKB-KW"/>
</dbReference>
<dbReference type="InterPro" id="IPR022636">
    <property type="entry name" value="S-AdoMet_synthetase_sfam"/>
</dbReference>
<keyword evidence="4" id="KW-0547">Nucleotide-binding</keyword>
<dbReference type="GO" id="GO:0004478">
    <property type="term" value="F:methionine adenosyltransferase activity"/>
    <property type="evidence" value="ECO:0007669"/>
    <property type="project" value="InterPro"/>
</dbReference>
<keyword evidence="1" id="KW-0554">One-carbon metabolism</keyword>
<dbReference type="GO" id="GO:0005524">
    <property type="term" value="F:ATP binding"/>
    <property type="evidence" value="ECO:0007669"/>
    <property type="project" value="UniProtKB-KW"/>
</dbReference>
<keyword evidence="11" id="KW-1185">Reference proteome</keyword>
<keyword evidence="3" id="KW-0479">Metal-binding</keyword>
<evidence type="ECO:0000313" key="11">
    <source>
        <dbReference type="Proteomes" id="UP000242141"/>
    </source>
</evidence>
<dbReference type="Gene3D" id="3.30.300.10">
    <property type="match status" value="2"/>
</dbReference>
<dbReference type="PANTHER" id="PTHR11964">
    <property type="entry name" value="S-ADENOSYLMETHIONINE SYNTHETASE"/>
    <property type="match status" value="1"/>
</dbReference>
<evidence type="ECO:0000259" key="8">
    <source>
        <dbReference type="Pfam" id="PF00438"/>
    </source>
</evidence>
<dbReference type="InterPro" id="IPR022628">
    <property type="entry name" value="S-AdoMet_synt_N"/>
</dbReference>
<evidence type="ECO:0000256" key="1">
    <source>
        <dbReference type="ARBA" id="ARBA00022563"/>
    </source>
</evidence>
<dbReference type="InterPro" id="IPR022630">
    <property type="entry name" value="S-AdoMet_synt_C"/>
</dbReference>
<feature type="domain" description="S-adenosylmethionine synthetase N-terminal" evidence="8">
    <location>
        <begin position="3"/>
        <end position="95"/>
    </location>
</feature>
<keyword evidence="7" id="KW-0630">Potassium</keyword>
<proteinExistence type="predicted"/>
<gene>
    <name evidence="10" type="ORF">HEPPS_02680</name>
</gene>
<evidence type="ECO:0000256" key="7">
    <source>
        <dbReference type="ARBA" id="ARBA00022958"/>
    </source>
</evidence>
<keyword evidence="6" id="KW-0460">Magnesium</keyword>
<keyword evidence="2" id="KW-0808">Transferase</keyword>
<sequence>MKTIELVGYGHPDRFADYISEKILIENLKKDQNAKVAAEVMVTRNVVFLGGEIFSKAKIDYQKLVYDAIERVYGQKWWPNYQKIKVINDINSQSPELIKIQKKEIVAADQGVIYGFYNQKRYERILMLYQIIDNLRDKFAIAPDWKLLFNQNLQELSISVCGIKKNKHNQIKLFLQDQFLKFNLKIDVIVNPKGEWLICGPLSDTGLTGRKLMIDTFGAGVSHGGGAFCGKDFSKVDKTGVLIASELAYKFAKAKKVKTALVELNYKIGDKIPKVIVRTYQNNKMDEFEYDDYKLSLNDWIKKSNVYNLDWSEIVLKGGVIFYLKDILK</sequence>
<dbReference type="SUPFAM" id="SSF55973">
    <property type="entry name" value="S-adenosylmethionine synthetase"/>
    <property type="match status" value="2"/>
</dbReference>
<dbReference type="Proteomes" id="UP000242141">
    <property type="component" value="Unassembled WGS sequence"/>
</dbReference>
<dbReference type="GO" id="GO:0006730">
    <property type="term" value="P:one-carbon metabolic process"/>
    <property type="evidence" value="ECO:0007669"/>
    <property type="project" value="UniProtKB-KW"/>
</dbReference>
<reference evidence="11" key="1">
    <citation type="submission" date="2015-05" db="EMBL/GenBank/DDBJ databases">
        <authorList>
            <person name="Collingro A."/>
        </authorList>
    </citation>
    <scope>NUCLEOTIDE SEQUENCE [LARGE SCALE GENOMIC DNA]</scope>
    <source>
        <strain evidence="11">Ps</strain>
    </source>
</reference>